<dbReference type="Gene3D" id="3.40.50.150">
    <property type="entry name" value="Vaccinia Virus protein VP39"/>
    <property type="match status" value="1"/>
</dbReference>
<evidence type="ECO:0000313" key="13">
    <source>
        <dbReference type="EnsemblPlants" id="ORUFI09G07120.1"/>
    </source>
</evidence>
<keyword evidence="8" id="KW-0471">Melatonin biosynthesis</keyword>
<dbReference type="PANTHER" id="PTHR11746">
    <property type="entry name" value="O-METHYLTRANSFERASE"/>
    <property type="match status" value="1"/>
</dbReference>
<dbReference type="STRING" id="4529.A0A0E0QQ29"/>
<dbReference type="GO" id="GO:0032259">
    <property type="term" value="P:methylation"/>
    <property type="evidence" value="ECO:0007669"/>
    <property type="project" value="UniProtKB-KW"/>
</dbReference>
<dbReference type="GO" id="GO:0030187">
    <property type="term" value="P:melatonin biosynthetic process"/>
    <property type="evidence" value="ECO:0007669"/>
    <property type="project" value="UniProtKB-KW"/>
</dbReference>
<dbReference type="Gene3D" id="1.10.10.10">
    <property type="entry name" value="Winged helix-like DNA-binding domain superfamily/Winged helix DNA-binding domain"/>
    <property type="match status" value="1"/>
</dbReference>
<keyword evidence="2" id="KW-0489">Methyltransferase</keyword>
<evidence type="ECO:0000256" key="1">
    <source>
        <dbReference type="ARBA" id="ARBA00011738"/>
    </source>
</evidence>
<dbReference type="HOGENOM" id="CLU_005533_7_0_1"/>
<dbReference type="InterPro" id="IPR001077">
    <property type="entry name" value="COMT_C"/>
</dbReference>
<evidence type="ECO:0000259" key="12">
    <source>
        <dbReference type="Pfam" id="PF08100"/>
    </source>
</evidence>
<dbReference type="Gramene" id="ORUFI09G07120.1">
    <property type="protein sequence ID" value="ORUFI09G07120.1"/>
    <property type="gene ID" value="ORUFI09G07120"/>
</dbReference>
<accession>A0A0E0QQ29</accession>
<comment type="function">
    <text evidence="10">Methyltransferase which catalyzes the transfer of a methyl group onto N-acetylserotonin, producing melatonin (N-acetyl-5-methoxytryptamine).</text>
</comment>
<evidence type="ECO:0000313" key="14">
    <source>
        <dbReference type="Proteomes" id="UP000008022"/>
    </source>
</evidence>
<proteinExistence type="inferred from homology"/>
<dbReference type="EC" id="2.1.1.4" evidence="7"/>
<dbReference type="PROSITE" id="PS51683">
    <property type="entry name" value="SAM_OMT_II"/>
    <property type="match status" value="1"/>
</dbReference>
<evidence type="ECO:0000256" key="10">
    <source>
        <dbReference type="ARBA" id="ARBA00058933"/>
    </source>
</evidence>
<name>A0A0E0QQ29_ORYRU</name>
<comment type="subunit">
    <text evidence="1">Homodimer.</text>
</comment>
<sequence length="454" mass="50139">MAQNVQENEQVMSTEDLLQAQIELYHHCLAFIKSMALRAATDLRIPDAIHCNGGAATLTDLAAHVGLHPTKLSHLRRLMRVLTLSGIFTVHDGDGEATYTLTRVSRLLLSDGVERTHGLSQMVRVFVNPVAVASQFSLHEWFTVEQAAAVSLFEVAHGCTRWEMIANDSKDGSMFNAGMVEDSSVAMDIILRKSSNVFRGINSLVDVGGGYGAVAAAVVRAFPDIKCTVLDLPHIVAKAPSNNNIQFVGGDLFEFIPAADVVLLKCILHCWQHDDCVKIMRRCKEAISARDAGGKVILIEVVVGIGSNETVPKEMQLLFDVFMMYTDGIEREEHEWKKIFLEAGFSDYKIIPVPGVSSAHDHTKATVLIFLLLYELQYACRWMARLMRIVAQVSGMLLAQNFHSYIQHNKRKRKPKSCKAVRSTKSISLCSVLCSCVFLSSGSGIKASKMAMLR</sequence>
<evidence type="ECO:0000259" key="11">
    <source>
        <dbReference type="Pfam" id="PF00891"/>
    </source>
</evidence>
<dbReference type="Pfam" id="PF08100">
    <property type="entry name" value="Dimerisation"/>
    <property type="match status" value="1"/>
</dbReference>
<dbReference type="InterPro" id="IPR036390">
    <property type="entry name" value="WH_DNA-bd_sf"/>
</dbReference>
<dbReference type="EnsemblPlants" id="ORUFI09G07120.1">
    <property type="protein sequence ID" value="ORUFI09G07120.1"/>
    <property type="gene ID" value="ORUFI09G07120"/>
</dbReference>
<dbReference type="Pfam" id="PF00891">
    <property type="entry name" value="Methyltransf_2"/>
    <property type="match status" value="1"/>
</dbReference>
<comment type="catalytic activity">
    <reaction evidence="9">
        <text>N-acetylserotonin + S-adenosyl-L-methionine = melatonin + S-adenosyl-L-homocysteine + H(+)</text>
        <dbReference type="Rhea" id="RHEA:15573"/>
        <dbReference type="ChEBI" id="CHEBI:15378"/>
        <dbReference type="ChEBI" id="CHEBI:16796"/>
        <dbReference type="ChEBI" id="CHEBI:17697"/>
        <dbReference type="ChEBI" id="CHEBI:57856"/>
        <dbReference type="ChEBI" id="CHEBI:59789"/>
        <dbReference type="EC" id="2.1.1.4"/>
    </reaction>
</comment>
<dbReference type="AlphaFoldDB" id="A0A0E0QQ29"/>
<reference evidence="13" key="2">
    <citation type="submission" date="2015-06" db="UniProtKB">
        <authorList>
            <consortium name="EnsemblPlants"/>
        </authorList>
    </citation>
    <scope>IDENTIFICATION</scope>
</reference>
<evidence type="ECO:0000256" key="2">
    <source>
        <dbReference type="ARBA" id="ARBA00022603"/>
    </source>
</evidence>
<dbReference type="GO" id="GO:0017096">
    <property type="term" value="F:acetylserotonin O-methyltransferase activity"/>
    <property type="evidence" value="ECO:0007669"/>
    <property type="project" value="UniProtKB-EC"/>
</dbReference>
<organism evidence="13 14">
    <name type="scientific">Oryza rufipogon</name>
    <name type="common">Brownbeard rice</name>
    <name type="synonym">Asian wild rice</name>
    <dbReference type="NCBI Taxonomy" id="4529"/>
    <lineage>
        <taxon>Eukaryota</taxon>
        <taxon>Viridiplantae</taxon>
        <taxon>Streptophyta</taxon>
        <taxon>Embryophyta</taxon>
        <taxon>Tracheophyta</taxon>
        <taxon>Spermatophyta</taxon>
        <taxon>Magnoliopsida</taxon>
        <taxon>Liliopsida</taxon>
        <taxon>Poales</taxon>
        <taxon>Poaceae</taxon>
        <taxon>BOP clade</taxon>
        <taxon>Oryzoideae</taxon>
        <taxon>Oryzeae</taxon>
        <taxon>Oryzinae</taxon>
        <taxon>Oryza</taxon>
    </lineage>
</organism>
<dbReference type="GO" id="GO:0005737">
    <property type="term" value="C:cytoplasm"/>
    <property type="evidence" value="ECO:0007669"/>
    <property type="project" value="EnsemblPlants"/>
</dbReference>
<dbReference type="FunFam" id="3.40.50.150:FF:000057">
    <property type="entry name" value="O-methyltransferase ZRP4"/>
    <property type="match status" value="1"/>
</dbReference>
<protein>
    <recommendedName>
        <fullName evidence="7">acetylserotonin O-methyltransferase</fullName>
        <ecNumber evidence="7">2.1.1.4</ecNumber>
    </recommendedName>
</protein>
<evidence type="ECO:0000256" key="5">
    <source>
        <dbReference type="ARBA" id="ARBA00037926"/>
    </source>
</evidence>
<dbReference type="InterPro" id="IPR016461">
    <property type="entry name" value="COMT-like"/>
</dbReference>
<dbReference type="FunFam" id="1.10.10.10:FF:000292">
    <property type="entry name" value="O-methyltransferase ZRP4"/>
    <property type="match status" value="1"/>
</dbReference>
<dbReference type="InterPro" id="IPR036388">
    <property type="entry name" value="WH-like_DNA-bd_sf"/>
</dbReference>
<evidence type="ECO:0000256" key="3">
    <source>
        <dbReference type="ARBA" id="ARBA00022679"/>
    </source>
</evidence>
<dbReference type="eggNOG" id="KOG3178">
    <property type="taxonomic scope" value="Eukaryota"/>
</dbReference>
<comment type="pathway">
    <text evidence="5">Aromatic compound metabolism; melatonin biosynthesis; melatonin from serotonin: step 1/2.</text>
</comment>
<evidence type="ECO:0000256" key="4">
    <source>
        <dbReference type="ARBA" id="ARBA00022691"/>
    </source>
</evidence>
<evidence type="ECO:0000256" key="8">
    <source>
        <dbReference type="ARBA" id="ARBA00043260"/>
    </source>
</evidence>
<dbReference type="OMA" id="NEQVMST"/>
<evidence type="ECO:0000256" key="6">
    <source>
        <dbReference type="ARBA" id="ARBA00038277"/>
    </source>
</evidence>
<evidence type="ECO:0000256" key="7">
    <source>
        <dbReference type="ARBA" id="ARBA00039116"/>
    </source>
</evidence>
<dbReference type="InterPro" id="IPR012967">
    <property type="entry name" value="COMT_dimerisation"/>
</dbReference>
<dbReference type="GO" id="GO:0046983">
    <property type="term" value="F:protein dimerization activity"/>
    <property type="evidence" value="ECO:0007669"/>
    <property type="project" value="InterPro"/>
</dbReference>
<reference evidence="14" key="1">
    <citation type="submission" date="2013-06" db="EMBL/GenBank/DDBJ databases">
        <authorList>
            <person name="Zhao Q."/>
        </authorList>
    </citation>
    <scope>NUCLEOTIDE SEQUENCE</scope>
    <source>
        <strain evidence="14">cv. W1943</strain>
    </source>
</reference>
<dbReference type="SUPFAM" id="SSF46785">
    <property type="entry name" value="Winged helix' DNA-binding domain"/>
    <property type="match status" value="1"/>
</dbReference>
<dbReference type="SUPFAM" id="SSF53335">
    <property type="entry name" value="S-adenosyl-L-methionine-dependent methyltransferases"/>
    <property type="match status" value="1"/>
</dbReference>
<keyword evidence="14" id="KW-1185">Reference proteome</keyword>
<keyword evidence="4" id="KW-0949">S-adenosyl-L-methionine</keyword>
<feature type="domain" description="O-methyltransferase dimerisation" evidence="12">
    <location>
        <begin position="26"/>
        <end position="111"/>
    </location>
</feature>
<dbReference type="InterPro" id="IPR029063">
    <property type="entry name" value="SAM-dependent_MTases_sf"/>
</dbReference>
<dbReference type="Proteomes" id="UP000008022">
    <property type="component" value="Unassembled WGS sequence"/>
</dbReference>
<evidence type="ECO:0000256" key="9">
    <source>
        <dbReference type="ARBA" id="ARBA00050215"/>
    </source>
</evidence>
<comment type="similarity">
    <text evidence="6">Belongs to the class I-like SAM-binding methyltransferase superfamily. Cation-independent O-methyltransferase family.</text>
</comment>
<keyword evidence="3" id="KW-0808">Transferase</keyword>
<feature type="domain" description="O-methyltransferase C-terminal" evidence="11">
    <location>
        <begin position="139"/>
        <end position="346"/>
    </location>
</feature>